<feature type="region of interest" description="Disordered" evidence="1">
    <location>
        <begin position="1"/>
        <end position="55"/>
    </location>
</feature>
<keyword evidence="3" id="KW-1185">Reference proteome</keyword>
<evidence type="ECO:0000256" key="1">
    <source>
        <dbReference type="SAM" id="MobiDB-lite"/>
    </source>
</evidence>
<accession>A0A2H3D4E4</accession>
<dbReference type="InParanoid" id="A0A2H3D4E4"/>
<dbReference type="Proteomes" id="UP000217790">
    <property type="component" value="Unassembled WGS sequence"/>
</dbReference>
<protein>
    <submittedName>
        <fullName evidence="2">Uncharacterized protein</fullName>
    </submittedName>
</protein>
<organism evidence="2 3">
    <name type="scientific">Armillaria gallica</name>
    <name type="common">Bulbous honey fungus</name>
    <name type="synonym">Armillaria bulbosa</name>
    <dbReference type="NCBI Taxonomy" id="47427"/>
    <lineage>
        <taxon>Eukaryota</taxon>
        <taxon>Fungi</taxon>
        <taxon>Dikarya</taxon>
        <taxon>Basidiomycota</taxon>
        <taxon>Agaricomycotina</taxon>
        <taxon>Agaricomycetes</taxon>
        <taxon>Agaricomycetidae</taxon>
        <taxon>Agaricales</taxon>
        <taxon>Marasmiineae</taxon>
        <taxon>Physalacriaceae</taxon>
        <taxon>Armillaria</taxon>
    </lineage>
</organism>
<evidence type="ECO:0000313" key="3">
    <source>
        <dbReference type="Proteomes" id="UP000217790"/>
    </source>
</evidence>
<dbReference type="OrthoDB" id="10547664at2759"/>
<evidence type="ECO:0000313" key="2">
    <source>
        <dbReference type="EMBL" id="PBK90135.1"/>
    </source>
</evidence>
<proteinExistence type="predicted"/>
<reference evidence="3" key="1">
    <citation type="journal article" date="2017" name="Nat. Ecol. Evol.">
        <title>Genome expansion and lineage-specific genetic innovations in the forest pathogenic fungi Armillaria.</title>
        <authorList>
            <person name="Sipos G."/>
            <person name="Prasanna A.N."/>
            <person name="Walter M.C."/>
            <person name="O'Connor E."/>
            <person name="Balint B."/>
            <person name="Krizsan K."/>
            <person name="Kiss B."/>
            <person name="Hess J."/>
            <person name="Varga T."/>
            <person name="Slot J."/>
            <person name="Riley R."/>
            <person name="Boka B."/>
            <person name="Rigling D."/>
            <person name="Barry K."/>
            <person name="Lee J."/>
            <person name="Mihaltcheva S."/>
            <person name="LaButti K."/>
            <person name="Lipzen A."/>
            <person name="Waldron R."/>
            <person name="Moloney N.M."/>
            <person name="Sperisen C."/>
            <person name="Kredics L."/>
            <person name="Vagvoelgyi C."/>
            <person name="Patrignani A."/>
            <person name="Fitzpatrick D."/>
            <person name="Nagy I."/>
            <person name="Doyle S."/>
            <person name="Anderson J.B."/>
            <person name="Grigoriev I.V."/>
            <person name="Gueldener U."/>
            <person name="Muensterkoetter M."/>
            <person name="Nagy L.G."/>
        </authorList>
    </citation>
    <scope>NUCLEOTIDE SEQUENCE [LARGE SCALE GENOMIC DNA]</scope>
    <source>
        <strain evidence="3">Ar21-2</strain>
    </source>
</reference>
<dbReference type="EMBL" id="KZ293666">
    <property type="protein sequence ID" value="PBK90135.1"/>
    <property type="molecule type" value="Genomic_DNA"/>
</dbReference>
<dbReference type="AlphaFoldDB" id="A0A2H3D4E4"/>
<name>A0A2H3D4E4_ARMGA</name>
<feature type="compositionally biased region" description="Basic and acidic residues" evidence="1">
    <location>
        <begin position="1"/>
        <end position="21"/>
    </location>
</feature>
<sequence>MDQERSTGDHTSVHEEGKRPNDSTGVATPHPEGEAPNPQIDASRLPDKAAGTKNNSRLVFKAKQSANHERIWDGRVVEVNEQANDGERDGEYSLDDLGSNAQTYNLDALLANQSISSTDRTDNRMSPT</sequence>
<gene>
    <name evidence="2" type="ORF">ARMGADRAFT_1083025</name>
</gene>